<evidence type="ECO:0000256" key="5">
    <source>
        <dbReference type="ARBA" id="ARBA00022729"/>
    </source>
</evidence>
<evidence type="ECO:0000256" key="4">
    <source>
        <dbReference type="ARBA" id="ARBA00022670"/>
    </source>
</evidence>
<evidence type="ECO:0000256" key="1">
    <source>
        <dbReference type="ARBA" id="ARBA00004613"/>
    </source>
</evidence>
<keyword evidence="3" id="KW-0964">Secreted</keyword>
<keyword evidence="4 12" id="KW-0645">Protease</keyword>
<dbReference type="AlphaFoldDB" id="A0A8S1EDW7"/>
<dbReference type="PRINTS" id="PR00792">
    <property type="entry name" value="PEPSIN"/>
</dbReference>
<name>A0A8S1EDW7_9PELO</name>
<evidence type="ECO:0000313" key="15">
    <source>
        <dbReference type="EMBL" id="CAB3397940.1"/>
    </source>
</evidence>
<feature type="active site" evidence="10">
    <location>
        <position position="277"/>
    </location>
</feature>
<feature type="chain" id="PRO_5035777251" description="Peptidase A1 domain-containing protein" evidence="13">
    <location>
        <begin position="16"/>
        <end position="392"/>
    </location>
</feature>
<dbReference type="Gene3D" id="2.40.70.10">
    <property type="entry name" value="Acid Proteases"/>
    <property type="match status" value="2"/>
</dbReference>
<dbReference type="GO" id="GO:0006508">
    <property type="term" value="P:proteolysis"/>
    <property type="evidence" value="ECO:0007669"/>
    <property type="project" value="UniProtKB-KW"/>
</dbReference>
<keyword evidence="5 13" id="KW-0732">Signal</keyword>
<accession>A0A8S1EDW7</accession>
<dbReference type="GO" id="GO:0005764">
    <property type="term" value="C:lysosome"/>
    <property type="evidence" value="ECO:0007669"/>
    <property type="project" value="TreeGrafter"/>
</dbReference>
<dbReference type="CDD" id="cd05471">
    <property type="entry name" value="pepsin_like"/>
    <property type="match status" value="1"/>
</dbReference>
<evidence type="ECO:0000256" key="9">
    <source>
        <dbReference type="ARBA" id="ARBA00023180"/>
    </source>
</evidence>
<keyword evidence="8 11" id="KW-1015">Disulfide bond</keyword>
<reference evidence="15 16" key="1">
    <citation type="submission" date="2020-04" db="EMBL/GenBank/DDBJ databases">
        <authorList>
            <person name="Laetsch R D."/>
            <person name="Stevens L."/>
            <person name="Kumar S."/>
            <person name="Blaxter L. M."/>
        </authorList>
    </citation>
    <scope>NUCLEOTIDE SEQUENCE [LARGE SCALE GENOMIC DNA]</scope>
</reference>
<feature type="active site" evidence="10">
    <location>
        <position position="89"/>
    </location>
</feature>
<dbReference type="InterPro" id="IPR034164">
    <property type="entry name" value="Pepsin-like_dom"/>
</dbReference>
<protein>
    <recommendedName>
        <fullName evidence="14">Peptidase A1 domain-containing protein</fullName>
    </recommendedName>
</protein>
<evidence type="ECO:0000256" key="13">
    <source>
        <dbReference type="SAM" id="SignalP"/>
    </source>
</evidence>
<evidence type="ECO:0000256" key="6">
    <source>
        <dbReference type="ARBA" id="ARBA00022750"/>
    </source>
</evidence>
<dbReference type="GO" id="GO:0005576">
    <property type="term" value="C:extracellular region"/>
    <property type="evidence" value="ECO:0007669"/>
    <property type="project" value="UniProtKB-SubCell"/>
</dbReference>
<dbReference type="OrthoDB" id="5790032at2759"/>
<evidence type="ECO:0000256" key="2">
    <source>
        <dbReference type="ARBA" id="ARBA00007447"/>
    </source>
</evidence>
<dbReference type="Proteomes" id="UP000494206">
    <property type="component" value="Unassembled WGS sequence"/>
</dbReference>
<dbReference type="PROSITE" id="PS51767">
    <property type="entry name" value="PEPTIDASE_A1"/>
    <property type="match status" value="1"/>
</dbReference>
<evidence type="ECO:0000256" key="3">
    <source>
        <dbReference type="ARBA" id="ARBA00022525"/>
    </source>
</evidence>
<evidence type="ECO:0000256" key="7">
    <source>
        <dbReference type="ARBA" id="ARBA00022801"/>
    </source>
</evidence>
<dbReference type="InterPro" id="IPR001969">
    <property type="entry name" value="Aspartic_peptidase_AS"/>
</dbReference>
<feature type="signal peptide" evidence="13">
    <location>
        <begin position="1"/>
        <end position="15"/>
    </location>
</feature>
<organism evidence="15 16">
    <name type="scientific">Caenorhabditis bovis</name>
    <dbReference type="NCBI Taxonomy" id="2654633"/>
    <lineage>
        <taxon>Eukaryota</taxon>
        <taxon>Metazoa</taxon>
        <taxon>Ecdysozoa</taxon>
        <taxon>Nematoda</taxon>
        <taxon>Chromadorea</taxon>
        <taxon>Rhabditida</taxon>
        <taxon>Rhabditina</taxon>
        <taxon>Rhabditomorpha</taxon>
        <taxon>Rhabditoidea</taxon>
        <taxon>Rhabditidae</taxon>
        <taxon>Peloderinae</taxon>
        <taxon>Caenorhabditis</taxon>
    </lineage>
</organism>
<dbReference type="PROSITE" id="PS00141">
    <property type="entry name" value="ASP_PROTEASE"/>
    <property type="match status" value="1"/>
</dbReference>
<dbReference type="Pfam" id="PF00026">
    <property type="entry name" value="Asp"/>
    <property type="match status" value="1"/>
</dbReference>
<proteinExistence type="inferred from homology"/>
<keyword evidence="6 12" id="KW-0064">Aspartyl protease</keyword>
<dbReference type="GO" id="GO:0004190">
    <property type="term" value="F:aspartic-type endopeptidase activity"/>
    <property type="evidence" value="ECO:0007669"/>
    <property type="project" value="UniProtKB-KW"/>
</dbReference>
<comment type="caution">
    <text evidence="15">The sequence shown here is derived from an EMBL/GenBank/DDBJ whole genome shotgun (WGS) entry which is preliminary data.</text>
</comment>
<sequence length="392" mass="42762">MRFILLLALVGLAAAAVHQHKLTFRESRRIQMIKRGEWGAYRKYLNDMRDANPAEFGVVPENVNDFGDFEYLGNITIGTPDQSFVVVLDTGSANLWVPGPKCDKSCDGKNKFDSSKSSSFVANGKAWTIQYGSGNAKGFLGEDTVRFGGLDEQQLVVPSTTFGIATHISSDFKTDAAEGILGLAFTSLAVDHVVPPLINAINQNLLDQPVFTVWLEHKGAANNVGGGVFTYGGLDTTNCGEVIAYQPLSSATYYQFVAKKFSLGSYSNSKKYQVISDTGTSFLGGPKAVIQGLANELGATYSREDGLYYLPCDTNKGTLDILIGDNTYSIEKVNYIINLDDGKTCAFAAFDFNNFGFGPAWILGDPFIRQYCNIHDIQQQRMGFARSLQPTL</sequence>
<evidence type="ECO:0000256" key="12">
    <source>
        <dbReference type="RuleBase" id="RU000454"/>
    </source>
</evidence>
<evidence type="ECO:0000259" key="14">
    <source>
        <dbReference type="PROSITE" id="PS51767"/>
    </source>
</evidence>
<keyword evidence="7 12" id="KW-0378">Hydrolase</keyword>
<dbReference type="PANTHER" id="PTHR47966">
    <property type="entry name" value="BETA-SITE APP-CLEAVING ENZYME, ISOFORM A-RELATED"/>
    <property type="match status" value="1"/>
</dbReference>
<dbReference type="FunFam" id="2.40.70.10:FF:000062">
    <property type="entry name" value="ASpartyl Protease"/>
    <property type="match status" value="1"/>
</dbReference>
<feature type="domain" description="Peptidase A1" evidence="14">
    <location>
        <begin position="71"/>
        <end position="385"/>
    </location>
</feature>
<dbReference type="InterPro" id="IPR021109">
    <property type="entry name" value="Peptidase_aspartic_dom_sf"/>
</dbReference>
<evidence type="ECO:0000256" key="10">
    <source>
        <dbReference type="PIRSR" id="PIRSR601461-1"/>
    </source>
</evidence>
<dbReference type="EMBL" id="CADEPM010000001">
    <property type="protein sequence ID" value="CAB3397940.1"/>
    <property type="molecule type" value="Genomic_DNA"/>
</dbReference>
<evidence type="ECO:0000313" key="16">
    <source>
        <dbReference type="Proteomes" id="UP000494206"/>
    </source>
</evidence>
<keyword evidence="9" id="KW-0325">Glycoprotein</keyword>
<evidence type="ECO:0000256" key="11">
    <source>
        <dbReference type="PIRSR" id="PIRSR601461-2"/>
    </source>
</evidence>
<dbReference type="InterPro" id="IPR001461">
    <property type="entry name" value="Aspartic_peptidase_A1"/>
</dbReference>
<dbReference type="FunFam" id="2.40.70.10:FF:000052">
    <property type="entry name" value="ASpartyl Protease"/>
    <property type="match status" value="1"/>
</dbReference>
<feature type="disulfide bond" evidence="11">
    <location>
        <begin position="102"/>
        <end position="106"/>
    </location>
</feature>
<evidence type="ECO:0000256" key="8">
    <source>
        <dbReference type="ARBA" id="ARBA00023157"/>
    </source>
</evidence>
<gene>
    <name evidence="15" type="ORF">CBOVIS_LOCUS1280</name>
</gene>
<dbReference type="PANTHER" id="PTHR47966:SF30">
    <property type="entry name" value="PEPTIDASE A1 DOMAIN-CONTAINING PROTEIN"/>
    <property type="match status" value="1"/>
</dbReference>
<comment type="subcellular location">
    <subcellularLocation>
        <location evidence="1">Secreted</location>
    </subcellularLocation>
</comment>
<keyword evidence="16" id="KW-1185">Reference proteome</keyword>
<dbReference type="InterPro" id="IPR033121">
    <property type="entry name" value="PEPTIDASE_A1"/>
</dbReference>
<comment type="similarity">
    <text evidence="2 12">Belongs to the peptidase A1 family.</text>
</comment>
<dbReference type="SUPFAM" id="SSF50630">
    <property type="entry name" value="Acid proteases"/>
    <property type="match status" value="1"/>
</dbReference>